<evidence type="ECO:0000313" key="12">
    <source>
        <dbReference type="Proteomes" id="UP000266721"/>
    </source>
</evidence>
<dbReference type="PANTHER" id="PTHR10779">
    <property type="entry name" value="DYNEIN LIGHT CHAIN ROADBLOCK"/>
    <property type="match status" value="1"/>
</dbReference>
<dbReference type="FunFam" id="3.30.450.30:FF:000002">
    <property type="entry name" value="Dynein light chain roadblock"/>
    <property type="match status" value="1"/>
</dbReference>
<dbReference type="GO" id="GO:0005874">
    <property type="term" value="C:microtubule"/>
    <property type="evidence" value="ECO:0007669"/>
    <property type="project" value="UniProtKB-KW"/>
</dbReference>
<protein>
    <recommendedName>
        <fullName evidence="10">Roadblock/LAMTOR2 domain-containing protein</fullName>
    </recommendedName>
</protein>
<keyword evidence="6" id="KW-0243">Dynein</keyword>
<name>A0A3L5TS79_MYTGA</name>
<dbReference type="Gene3D" id="3.30.450.30">
    <property type="entry name" value="Dynein light chain 2a, cytoplasmic"/>
    <property type="match status" value="1"/>
</dbReference>
<proteinExistence type="inferred from homology"/>
<evidence type="ECO:0000256" key="1">
    <source>
        <dbReference type="ARBA" id="ARBA00004245"/>
    </source>
</evidence>
<evidence type="ECO:0000256" key="2">
    <source>
        <dbReference type="ARBA" id="ARBA00007191"/>
    </source>
</evidence>
<comment type="similarity">
    <text evidence="2">Belongs to the GAMAD family.</text>
</comment>
<keyword evidence="12" id="KW-1185">Reference proteome</keyword>
<organism evidence="11 12">
    <name type="scientific">Mytilus galloprovincialis</name>
    <name type="common">Mediterranean mussel</name>
    <dbReference type="NCBI Taxonomy" id="29158"/>
    <lineage>
        <taxon>Eukaryota</taxon>
        <taxon>Metazoa</taxon>
        <taxon>Spiralia</taxon>
        <taxon>Lophotrochozoa</taxon>
        <taxon>Mollusca</taxon>
        <taxon>Bivalvia</taxon>
        <taxon>Autobranchia</taxon>
        <taxon>Pteriomorphia</taxon>
        <taxon>Mytilida</taxon>
        <taxon>Mytiloidea</taxon>
        <taxon>Mytilidae</taxon>
        <taxon>Mytilinae</taxon>
        <taxon>Mytilus</taxon>
    </lineage>
</organism>
<comment type="subcellular location">
    <subcellularLocation>
        <location evidence="1">Cytoplasm</location>
        <location evidence="1">Cytoskeleton</location>
    </subcellularLocation>
</comment>
<evidence type="ECO:0000256" key="8">
    <source>
        <dbReference type="ARBA" id="ARBA00023212"/>
    </source>
</evidence>
<feature type="domain" description="Roadblock/LAMTOR2" evidence="10">
    <location>
        <begin position="8"/>
        <end position="96"/>
    </location>
</feature>
<dbReference type="PIRSF" id="PIRSF009998">
    <property type="entry name" value="DLC7"/>
    <property type="match status" value="1"/>
</dbReference>
<dbReference type="AlphaFoldDB" id="A0A3L5TS79"/>
<reference evidence="11 12" key="1">
    <citation type="journal article" date="2016" name="PLoS ONE">
        <title>A First Insight into the Genome of the Filter-Feeder Mussel Mytilus galloprovincialis.</title>
        <authorList>
            <person name="Murgarella M."/>
            <person name="Puiu D."/>
            <person name="Novoa B."/>
            <person name="Figueras A."/>
            <person name="Posada D."/>
            <person name="Canchaya C."/>
        </authorList>
    </citation>
    <scope>NUCLEOTIDE SEQUENCE [LARGE SCALE GENOMIC DNA]</scope>
    <source>
        <tissue evidence="11">Muscle</tissue>
    </source>
</reference>
<evidence type="ECO:0000256" key="3">
    <source>
        <dbReference type="ARBA" id="ARBA00022448"/>
    </source>
</evidence>
<keyword evidence="8" id="KW-0206">Cytoskeleton</keyword>
<dbReference type="SUPFAM" id="SSF103196">
    <property type="entry name" value="Roadblock/LC7 domain"/>
    <property type="match status" value="1"/>
</dbReference>
<evidence type="ECO:0000259" key="10">
    <source>
        <dbReference type="SMART" id="SM00960"/>
    </source>
</evidence>
<keyword evidence="4" id="KW-0963">Cytoplasm</keyword>
<keyword evidence="5" id="KW-0493">Microtubule</keyword>
<comment type="caution">
    <text evidence="11">The sequence shown here is derived from an EMBL/GenBank/DDBJ whole genome shotgun (WGS) entry which is preliminary data.</text>
</comment>
<dbReference type="EMBL" id="KV590087">
    <property type="protein sequence ID" value="OPL21603.1"/>
    <property type="molecule type" value="Genomic_DNA"/>
</dbReference>
<evidence type="ECO:0000256" key="6">
    <source>
        <dbReference type="ARBA" id="ARBA00023017"/>
    </source>
</evidence>
<dbReference type="Proteomes" id="UP000266721">
    <property type="component" value="Unassembled WGS sequence"/>
</dbReference>
<gene>
    <name evidence="11" type="ORF">AM593_09118</name>
</gene>
<dbReference type="GO" id="GO:0007018">
    <property type="term" value="P:microtubule-based movement"/>
    <property type="evidence" value="ECO:0007669"/>
    <property type="project" value="InterPro"/>
</dbReference>
<evidence type="ECO:0000256" key="9">
    <source>
        <dbReference type="ARBA" id="ARBA00025362"/>
    </source>
</evidence>
<feature type="non-terminal residue" evidence="11">
    <location>
        <position position="1"/>
    </location>
</feature>
<dbReference type="GO" id="GO:0005868">
    <property type="term" value="C:cytoplasmic dynein complex"/>
    <property type="evidence" value="ECO:0007669"/>
    <property type="project" value="InterPro"/>
</dbReference>
<dbReference type="SMR" id="A0A3L5TS79"/>
<evidence type="ECO:0000256" key="4">
    <source>
        <dbReference type="ARBA" id="ARBA00022490"/>
    </source>
</evidence>
<evidence type="ECO:0000256" key="7">
    <source>
        <dbReference type="ARBA" id="ARBA00023175"/>
    </source>
</evidence>
<comment type="function">
    <text evidence="9">Acts as one of several non-catalytic accessory components of the cytoplasmic dynein 1 complex that are thought to be involved in linking dynein to cargos and to adapter proteins that regulate dynein function. Cytoplasmic dynein 1 acts as a motor for the intracellular retrograde motility of vesicles and organelles along microtubules.</text>
</comment>
<evidence type="ECO:0000313" key="11">
    <source>
        <dbReference type="EMBL" id="OPL21603.1"/>
    </source>
</evidence>
<dbReference type="InterPro" id="IPR016561">
    <property type="entry name" value="DYNLRB1/2"/>
</dbReference>
<dbReference type="InterPro" id="IPR004942">
    <property type="entry name" value="Roadblock/LAMTOR2_dom"/>
</dbReference>
<dbReference type="Pfam" id="PF03259">
    <property type="entry name" value="Robl_LC7"/>
    <property type="match status" value="1"/>
</dbReference>
<accession>A0A3L5TS79</accession>
<dbReference type="SMART" id="SM00960">
    <property type="entry name" value="Robl_LC7"/>
    <property type="match status" value="1"/>
</dbReference>
<evidence type="ECO:0000256" key="5">
    <source>
        <dbReference type="ARBA" id="ARBA00022701"/>
    </source>
</evidence>
<sequence>MISGSHEVEETLKRIQTHPGVVGTIVVNNEGIPIRTTLDNPTTVQYAGLIQSLTAKARSAIRDIDPQNDLTFLRIRSKKHEIMVAPEKEYLLICIQSPH</sequence>
<keyword evidence="7" id="KW-0505">Motor protein</keyword>
<keyword evidence="3" id="KW-0813">Transport</keyword>